<evidence type="ECO:0000259" key="2">
    <source>
        <dbReference type="Pfam" id="PF09747"/>
    </source>
</evidence>
<dbReference type="AlphaFoldDB" id="A0AAV6YT13"/>
<dbReference type="PANTHER" id="PTHR31840">
    <property type="entry name" value="COILED-COIL DOMAIN-CONTAINING PROTEIN 97"/>
    <property type="match status" value="1"/>
</dbReference>
<feature type="compositionally biased region" description="Acidic residues" evidence="1">
    <location>
        <begin position="321"/>
        <end position="332"/>
    </location>
</feature>
<feature type="region of interest" description="Disordered" evidence="1">
    <location>
        <begin position="1"/>
        <end position="56"/>
    </location>
</feature>
<dbReference type="EMBL" id="WNYA01011170">
    <property type="protein sequence ID" value="KAG8540202.1"/>
    <property type="molecule type" value="Genomic_DNA"/>
</dbReference>
<dbReference type="Proteomes" id="UP000824782">
    <property type="component" value="Unassembled WGS sequence"/>
</dbReference>
<reference evidence="3" key="1">
    <citation type="thesis" date="2020" institute="ProQuest LLC" country="789 East Eisenhower Parkway, Ann Arbor, MI, USA">
        <title>Comparative Genomics and Chromosome Evolution.</title>
        <authorList>
            <person name="Mudd A.B."/>
        </authorList>
    </citation>
    <scope>NUCLEOTIDE SEQUENCE</scope>
    <source>
        <strain evidence="3">237g6f4</strain>
        <tissue evidence="3">Blood</tissue>
    </source>
</reference>
<dbReference type="InterPro" id="IPR018613">
    <property type="entry name" value="Ccdc97-like"/>
</dbReference>
<protein>
    <recommendedName>
        <fullName evidence="2">CCD97-like C-terminal domain-containing protein</fullName>
    </recommendedName>
</protein>
<evidence type="ECO:0000313" key="3">
    <source>
        <dbReference type="EMBL" id="KAG8540202.1"/>
    </source>
</evidence>
<feature type="compositionally biased region" description="Acidic residues" evidence="1">
    <location>
        <begin position="342"/>
        <end position="363"/>
    </location>
</feature>
<proteinExistence type="predicted"/>
<dbReference type="PANTHER" id="PTHR31840:SF1">
    <property type="entry name" value="COILED-COIL DOMAIN-CONTAINING PROTEIN 97"/>
    <property type="match status" value="1"/>
</dbReference>
<organism evidence="3 4">
    <name type="scientific">Engystomops pustulosus</name>
    <name type="common">Tungara frog</name>
    <name type="synonym">Physalaemus pustulosus</name>
    <dbReference type="NCBI Taxonomy" id="76066"/>
    <lineage>
        <taxon>Eukaryota</taxon>
        <taxon>Metazoa</taxon>
        <taxon>Chordata</taxon>
        <taxon>Craniata</taxon>
        <taxon>Vertebrata</taxon>
        <taxon>Euteleostomi</taxon>
        <taxon>Amphibia</taxon>
        <taxon>Batrachia</taxon>
        <taxon>Anura</taxon>
        <taxon>Neobatrachia</taxon>
        <taxon>Hyloidea</taxon>
        <taxon>Leptodactylidae</taxon>
        <taxon>Leiuperinae</taxon>
        <taxon>Engystomops</taxon>
    </lineage>
</organism>
<evidence type="ECO:0000256" key="1">
    <source>
        <dbReference type="SAM" id="MobiDB-lite"/>
    </source>
</evidence>
<dbReference type="Pfam" id="PF09747">
    <property type="entry name" value="CCD97-like_C"/>
    <property type="match status" value="1"/>
</dbReference>
<evidence type="ECO:0000313" key="4">
    <source>
        <dbReference type="Proteomes" id="UP000824782"/>
    </source>
</evidence>
<sequence>MAASSQVSPELSGELEAVDEKKKKEEEDYVGSEPSEKVQNERTEDGGCNDEMDTSIDDGKVLAKALKVARNLSSREDPISEEQAVVSGPLLDMFTEISASPVPIRSQQKGEPEFSPEQKMSMLLDLYHTKPLVFLERFRKVLKEEHLQCFRHLSGDYTADFYFKEIRKDSLKKVHHTKVRNKRYAALQQLISGGEYFSDEQMRARDPLMYEHYVGQYQSEEEIMSQNSRDMAQATSLSDVLLNSCEEQALQRRLEAQREMEHNCEEEEESDDDDGDEEEESELQSEEEREVDNEEKALMREEFISRMHQRFLDGKDRDFDYSEVDDNPDFDNLDIVNRDEEERYFDDDDDKDEGIDEMEAEEDERVKGQVKDGSE</sequence>
<feature type="compositionally biased region" description="Basic and acidic residues" evidence="1">
    <location>
        <begin position="364"/>
        <end position="375"/>
    </location>
</feature>
<accession>A0AAV6YT13</accession>
<keyword evidence="4" id="KW-1185">Reference proteome</keyword>
<comment type="caution">
    <text evidence="3">The sequence shown here is derived from an EMBL/GenBank/DDBJ whole genome shotgun (WGS) entry which is preliminary data.</text>
</comment>
<name>A0AAV6YT13_ENGPU</name>
<feature type="region of interest" description="Disordered" evidence="1">
    <location>
        <begin position="256"/>
        <end position="300"/>
    </location>
</feature>
<dbReference type="InterPro" id="IPR040233">
    <property type="entry name" value="CCD97-like_C"/>
</dbReference>
<feature type="region of interest" description="Disordered" evidence="1">
    <location>
        <begin position="314"/>
        <end position="375"/>
    </location>
</feature>
<feature type="compositionally biased region" description="Acidic residues" evidence="1">
    <location>
        <begin position="47"/>
        <end position="56"/>
    </location>
</feature>
<gene>
    <name evidence="3" type="ORF">GDO81_019707</name>
</gene>
<feature type="compositionally biased region" description="Acidic residues" evidence="1">
    <location>
        <begin position="264"/>
        <end position="293"/>
    </location>
</feature>
<feature type="domain" description="CCD97-like C-terminal" evidence="2">
    <location>
        <begin position="181"/>
        <end position="348"/>
    </location>
</feature>
<feature type="compositionally biased region" description="Basic and acidic residues" evidence="1">
    <location>
        <begin position="34"/>
        <end position="45"/>
    </location>
</feature>